<dbReference type="InterPro" id="IPR008974">
    <property type="entry name" value="TRAF-like"/>
</dbReference>
<reference evidence="3 4" key="1">
    <citation type="submission" date="2022-05" db="EMBL/GenBank/DDBJ databases">
        <authorList>
            <consortium name="Genoscope - CEA"/>
            <person name="William W."/>
        </authorList>
    </citation>
    <scope>NUCLEOTIDE SEQUENCE [LARGE SCALE GENOMIC DNA]</scope>
</reference>
<dbReference type="SMART" id="SM00061">
    <property type="entry name" value="MATH"/>
    <property type="match status" value="1"/>
</dbReference>
<dbReference type="CDD" id="cd00270">
    <property type="entry name" value="MATH_TRAF_C"/>
    <property type="match status" value="1"/>
</dbReference>
<evidence type="ECO:0000313" key="4">
    <source>
        <dbReference type="Proteomes" id="UP001159427"/>
    </source>
</evidence>
<organism evidence="3 4">
    <name type="scientific">Porites evermanni</name>
    <dbReference type="NCBI Taxonomy" id="104178"/>
    <lineage>
        <taxon>Eukaryota</taxon>
        <taxon>Metazoa</taxon>
        <taxon>Cnidaria</taxon>
        <taxon>Anthozoa</taxon>
        <taxon>Hexacorallia</taxon>
        <taxon>Scleractinia</taxon>
        <taxon>Fungiina</taxon>
        <taxon>Poritidae</taxon>
        <taxon>Porites</taxon>
    </lineage>
</organism>
<feature type="coiled-coil region" evidence="1">
    <location>
        <begin position="16"/>
        <end position="47"/>
    </location>
</feature>
<dbReference type="Pfam" id="PF21355">
    <property type="entry name" value="TRAF-mep_MATH"/>
    <property type="match status" value="1"/>
</dbReference>
<dbReference type="InterPro" id="IPR049342">
    <property type="entry name" value="TRAF1-6_MATH_dom"/>
</dbReference>
<evidence type="ECO:0000256" key="1">
    <source>
        <dbReference type="SAM" id="Coils"/>
    </source>
</evidence>
<dbReference type="Gene3D" id="2.60.210.10">
    <property type="entry name" value="Apoptosis, Tumor Necrosis Factor Receptor Associated Protein 2, Chain A"/>
    <property type="match status" value="1"/>
</dbReference>
<dbReference type="PANTHER" id="PTHR10131">
    <property type="entry name" value="TNF RECEPTOR ASSOCIATED FACTOR"/>
    <property type="match status" value="1"/>
</dbReference>
<feature type="non-terminal residue" evidence="3">
    <location>
        <position position="1"/>
    </location>
</feature>
<dbReference type="EMBL" id="CALNXI010000558">
    <property type="protein sequence ID" value="CAH3029214.1"/>
    <property type="molecule type" value="Genomic_DNA"/>
</dbReference>
<accession>A0ABN8MMI4</accession>
<comment type="caution">
    <text evidence="3">The sequence shown here is derived from an EMBL/GenBank/DDBJ whole genome shotgun (WGS) entry which is preliminary data.</text>
</comment>
<gene>
    <name evidence="3" type="ORF">PEVE_00035729</name>
</gene>
<name>A0ABN8MMI4_9CNID</name>
<keyword evidence="1" id="KW-0175">Coiled coil</keyword>
<dbReference type="SUPFAM" id="SSF49599">
    <property type="entry name" value="TRAF domain-like"/>
    <property type="match status" value="1"/>
</dbReference>
<evidence type="ECO:0000313" key="3">
    <source>
        <dbReference type="EMBL" id="CAH3029214.1"/>
    </source>
</evidence>
<dbReference type="PROSITE" id="PS50144">
    <property type="entry name" value="MATH"/>
    <property type="match status" value="1"/>
</dbReference>
<feature type="domain" description="MATH" evidence="2">
    <location>
        <begin position="55"/>
        <end position="201"/>
    </location>
</feature>
<sequence length="204" mass="23408">IHTKLHKIFSITQEQLNQVQVELSNIQKKFEEAIRKLEEKINVLEMKIPSSGGNDGPFTWKIGSFSELLRKAKSGEQTDLYSSPFYRYGYKFKLLISPNGQGDGKDTHLSIFIIIMKGEYDATLTWPFNKNVTFTLIDQQEDANARENIAECHNVDPSLKNFARPVEDENTGRGYPTFASQEKIQKRRYIVDDTIFIQVQIASP</sequence>
<keyword evidence="4" id="KW-1185">Reference proteome</keyword>
<evidence type="ECO:0000259" key="2">
    <source>
        <dbReference type="PROSITE" id="PS50144"/>
    </source>
</evidence>
<dbReference type="PANTHER" id="PTHR10131:SF94">
    <property type="entry name" value="TNF RECEPTOR-ASSOCIATED FACTOR 4"/>
    <property type="match status" value="1"/>
</dbReference>
<dbReference type="InterPro" id="IPR002083">
    <property type="entry name" value="MATH/TRAF_dom"/>
</dbReference>
<protein>
    <recommendedName>
        <fullName evidence="2">MATH domain-containing protein</fullName>
    </recommendedName>
</protein>
<proteinExistence type="predicted"/>
<dbReference type="Proteomes" id="UP001159427">
    <property type="component" value="Unassembled WGS sequence"/>
</dbReference>